<dbReference type="STRING" id="54914.AV540_10210"/>
<dbReference type="RefSeq" id="WP_122963825.1">
    <property type="nucleotide sequence ID" value="NZ_BJMH01000033.1"/>
</dbReference>
<dbReference type="EMBL" id="BJMH01000033">
    <property type="protein sequence ID" value="GEB35093.1"/>
    <property type="molecule type" value="Genomic_DNA"/>
</dbReference>
<feature type="transmembrane region" description="Helical" evidence="7">
    <location>
        <begin position="67"/>
        <end position="91"/>
    </location>
</feature>
<feature type="transmembrane region" description="Helical" evidence="7">
    <location>
        <begin position="128"/>
        <end position="146"/>
    </location>
</feature>
<comment type="subcellular location">
    <subcellularLocation>
        <location evidence="1">Cell membrane</location>
        <topology evidence="1">Multi-pass membrane protein</topology>
    </subcellularLocation>
</comment>
<gene>
    <name evidence="9" type="primary">ycxC</name>
    <name evidence="9" type="ORF">BPA01_46730</name>
</gene>
<protein>
    <submittedName>
        <fullName evidence="9">Putative transporter YcxC</fullName>
    </submittedName>
</protein>
<feature type="transmembrane region" description="Helical" evidence="7">
    <location>
        <begin position="254"/>
        <end position="271"/>
    </location>
</feature>
<reference evidence="9 10" key="1">
    <citation type="submission" date="2019-06" db="EMBL/GenBank/DDBJ databases">
        <title>Whole genome shotgun sequence of Brevibacillus parabrevis NBRC 12334.</title>
        <authorList>
            <person name="Hosoyama A."/>
            <person name="Uohara A."/>
            <person name="Ohji S."/>
            <person name="Ichikawa N."/>
        </authorList>
    </citation>
    <scope>NUCLEOTIDE SEQUENCE [LARGE SCALE GENOMIC DNA]</scope>
    <source>
        <strain evidence="9 10">NBRC 12334</strain>
    </source>
</reference>
<keyword evidence="6 7" id="KW-0472">Membrane</keyword>
<keyword evidence="4 7" id="KW-0812">Transmembrane</keyword>
<feature type="transmembrane region" description="Helical" evidence="7">
    <location>
        <begin position="7"/>
        <end position="29"/>
    </location>
</feature>
<dbReference type="Pfam" id="PF00892">
    <property type="entry name" value="EamA"/>
    <property type="match status" value="2"/>
</dbReference>
<dbReference type="PANTHER" id="PTHR32322">
    <property type="entry name" value="INNER MEMBRANE TRANSPORTER"/>
    <property type="match status" value="1"/>
</dbReference>
<evidence type="ECO:0000256" key="2">
    <source>
        <dbReference type="ARBA" id="ARBA00007362"/>
    </source>
</evidence>
<accession>A0A4Y3PNW3</accession>
<feature type="domain" description="EamA" evidence="8">
    <location>
        <begin position="152"/>
        <end position="294"/>
    </location>
</feature>
<proteinExistence type="inferred from homology"/>
<feature type="transmembrane region" description="Helical" evidence="7">
    <location>
        <begin position="183"/>
        <end position="201"/>
    </location>
</feature>
<dbReference type="PANTHER" id="PTHR32322:SF18">
    <property type="entry name" value="S-ADENOSYLMETHIONINE_S-ADENOSYLHOMOCYSTEINE TRANSPORTER"/>
    <property type="match status" value="1"/>
</dbReference>
<feature type="transmembrane region" description="Helical" evidence="7">
    <location>
        <begin position="97"/>
        <end position="116"/>
    </location>
</feature>
<evidence type="ECO:0000313" key="9">
    <source>
        <dbReference type="EMBL" id="GEB35093.1"/>
    </source>
</evidence>
<dbReference type="Gene3D" id="1.10.3730.20">
    <property type="match status" value="1"/>
</dbReference>
<dbReference type="InterPro" id="IPR000620">
    <property type="entry name" value="EamA_dom"/>
</dbReference>
<feature type="domain" description="EamA" evidence="8">
    <location>
        <begin position="6"/>
        <end position="139"/>
    </location>
</feature>
<feature type="transmembrane region" description="Helical" evidence="7">
    <location>
        <begin position="41"/>
        <end position="60"/>
    </location>
</feature>
<evidence type="ECO:0000313" key="10">
    <source>
        <dbReference type="Proteomes" id="UP000316882"/>
    </source>
</evidence>
<evidence type="ECO:0000256" key="5">
    <source>
        <dbReference type="ARBA" id="ARBA00022989"/>
    </source>
</evidence>
<dbReference type="Proteomes" id="UP000316882">
    <property type="component" value="Unassembled WGS sequence"/>
</dbReference>
<evidence type="ECO:0000256" key="7">
    <source>
        <dbReference type="SAM" id="Phobius"/>
    </source>
</evidence>
<dbReference type="SUPFAM" id="SSF103481">
    <property type="entry name" value="Multidrug resistance efflux transporter EmrE"/>
    <property type="match status" value="2"/>
</dbReference>
<dbReference type="InterPro" id="IPR037185">
    <property type="entry name" value="EmrE-like"/>
</dbReference>
<keyword evidence="5 7" id="KW-1133">Transmembrane helix</keyword>
<comment type="similarity">
    <text evidence="2">Belongs to the EamA transporter family.</text>
</comment>
<evidence type="ECO:0000256" key="4">
    <source>
        <dbReference type="ARBA" id="ARBA00022692"/>
    </source>
</evidence>
<sequence>MKDQHKAIGAALLNAMIVGLSFIFVKMALTSATPMDAMAHRFTIAFVAATIPVLFGWVQLSIKPRDILVILPLALLYPALFFGLQTFGLVYTTASEAGIIVATVPIFTMVMAAFFLGETSTWLQKFCTLLSVAGVVFIFAMKGAGVGMGSSLGTILILLSALSLAGYSVLAKKMTKAFHYIDVTYMVSVIGFLAFNALALIQHGANGTLSEFFLPLTHSSFIISVLYLGVLSSLVTSFMTNFALSKMEASKMSVFNNLSTLVTIAGGVALLGEQIAYYHLLGALMIILGVIGTNFLGKKKGTAVDTNGKLKSQSL</sequence>
<keyword evidence="3" id="KW-1003">Cell membrane</keyword>
<evidence type="ECO:0000256" key="3">
    <source>
        <dbReference type="ARBA" id="ARBA00022475"/>
    </source>
</evidence>
<organism evidence="9 10">
    <name type="scientific">Brevibacillus parabrevis</name>
    <dbReference type="NCBI Taxonomy" id="54914"/>
    <lineage>
        <taxon>Bacteria</taxon>
        <taxon>Bacillati</taxon>
        <taxon>Bacillota</taxon>
        <taxon>Bacilli</taxon>
        <taxon>Bacillales</taxon>
        <taxon>Paenibacillaceae</taxon>
        <taxon>Brevibacillus</taxon>
    </lineage>
</organism>
<dbReference type="AlphaFoldDB" id="A0A4Y3PNW3"/>
<comment type="caution">
    <text evidence="9">The sequence shown here is derived from an EMBL/GenBank/DDBJ whole genome shotgun (WGS) entry which is preliminary data.</text>
</comment>
<evidence type="ECO:0000256" key="6">
    <source>
        <dbReference type="ARBA" id="ARBA00023136"/>
    </source>
</evidence>
<keyword evidence="10" id="KW-1185">Reference proteome</keyword>
<feature type="transmembrane region" description="Helical" evidence="7">
    <location>
        <begin position="221"/>
        <end position="242"/>
    </location>
</feature>
<dbReference type="InterPro" id="IPR050638">
    <property type="entry name" value="AA-Vitamin_Transporters"/>
</dbReference>
<name>A0A4Y3PNW3_BREPA</name>
<feature type="transmembrane region" description="Helical" evidence="7">
    <location>
        <begin position="277"/>
        <end position="297"/>
    </location>
</feature>
<feature type="transmembrane region" description="Helical" evidence="7">
    <location>
        <begin position="152"/>
        <end position="171"/>
    </location>
</feature>
<evidence type="ECO:0000256" key="1">
    <source>
        <dbReference type="ARBA" id="ARBA00004651"/>
    </source>
</evidence>
<evidence type="ECO:0000259" key="8">
    <source>
        <dbReference type="Pfam" id="PF00892"/>
    </source>
</evidence>
<dbReference type="GO" id="GO:0005886">
    <property type="term" value="C:plasma membrane"/>
    <property type="evidence" value="ECO:0007669"/>
    <property type="project" value="UniProtKB-SubCell"/>
</dbReference>